<dbReference type="AlphaFoldDB" id="A0A0E9R632"/>
<evidence type="ECO:0000313" key="1">
    <source>
        <dbReference type="EMBL" id="JAH24579.1"/>
    </source>
</evidence>
<name>A0A0E9R632_ANGAN</name>
<sequence length="24" mass="3004">MFTHVKWLNRQYANTYYCKHISCP</sequence>
<protein>
    <submittedName>
        <fullName evidence="1">Uncharacterized protein</fullName>
    </submittedName>
</protein>
<reference evidence="1" key="1">
    <citation type="submission" date="2014-11" db="EMBL/GenBank/DDBJ databases">
        <authorList>
            <person name="Amaro Gonzalez C."/>
        </authorList>
    </citation>
    <scope>NUCLEOTIDE SEQUENCE</scope>
</reference>
<dbReference type="EMBL" id="GBXM01083998">
    <property type="protein sequence ID" value="JAH24579.1"/>
    <property type="molecule type" value="Transcribed_RNA"/>
</dbReference>
<proteinExistence type="predicted"/>
<organism evidence="1">
    <name type="scientific">Anguilla anguilla</name>
    <name type="common">European freshwater eel</name>
    <name type="synonym">Muraena anguilla</name>
    <dbReference type="NCBI Taxonomy" id="7936"/>
    <lineage>
        <taxon>Eukaryota</taxon>
        <taxon>Metazoa</taxon>
        <taxon>Chordata</taxon>
        <taxon>Craniata</taxon>
        <taxon>Vertebrata</taxon>
        <taxon>Euteleostomi</taxon>
        <taxon>Actinopterygii</taxon>
        <taxon>Neopterygii</taxon>
        <taxon>Teleostei</taxon>
        <taxon>Anguilliformes</taxon>
        <taxon>Anguillidae</taxon>
        <taxon>Anguilla</taxon>
    </lineage>
</organism>
<reference evidence="1" key="2">
    <citation type="journal article" date="2015" name="Fish Shellfish Immunol.">
        <title>Early steps in the European eel (Anguilla anguilla)-Vibrio vulnificus interaction in the gills: Role of the RtxA13 toxin.</title>
        <authorList>
            <person name="Callol A."/>
            <person name="Pajuelo D."/>
            <person name="Ebbesson L."/>
            <person name="Teles M."/>
            <person name="MacKenzie S."/>
            <person name="Amaro C."/>
        </authorList>
    </citation>
    <scope>NUCLEOTIDE SEQUENCE</scope>
</reference>
<accession>A0A0E9R632</accession>